<gene>
    <name evidence="5" type="ORF">FEV09_12205</name>
</gene>
<keyword evidence="2 3" id="KW-0040">ANK repeat</keyword>
<dbReference type="PANTHER" id="PTHR24123">
    <property type="entry name" value="ANKYRIN REPEAT-CONTAINING"/>
    <property type="match status" value="1"/>
</dbReference>
<dbReference type="AlphaFoldDB" id="A0A9X4M7S9"/>
<feature type="repeat" description="ANK" evidence="3">
    <location>
        <begin position="510"/>
        <end position="542"/>
    </location>
</feature>
<evidence type="ECO:0000256" key="1">
    <source>
        <dbReference type="ARBA" id="ARBA00022737"/>
    </source>
</evidence>
<feature type="repeat" description="ANK" evidence="3">
    <location>
        <begin position="477"/>
        <end position="509"/>
    </location>
</feature>
<feature type="repeat" description="ANK" evidence="3">
    <location>
        <begin position="355"/>
        <end position="387"/>
    </location>
</feature>
<dbReference type="PROSITE" id="PS50088">
    <property type="entry name" value="ANK_REPEAT"/>
    <property type="match status" value="9"/>
</dbReference>
<feature type="repeat" description="ANK" evidence="3">
    <location>
        <begin position="94"/>
        <end position="126"/>
    </location>
</feature>
<feature type="domain" description="DUF4253" evidence="4">
    <location>
        <begin position="744"/>
        <end position="847"/>
    </location>
</feature>
<feature type="repeat" description="ANK" evidence="3">
    <location>
        <begin position="156"/>
        <end position="188"/>
    </location>
</feature>
<dbReference type="EMBL" id="VBTY01000094">
    <property type="protein sequence ID" value="MDG3495323.1"/>
    <property type="molecule type" value="Genomic_DNA"/>
</dbReference>
<organism evidence="5 6">
    <name type="scientific">Pseudanabaena catenata USMAC16</name>
    <dbReference type="NCBI Taxonomy" id="1855837"/>
    <lineage>
        <taxon>Bacteria</taxon>
        <taxon>Bacillati</taxon>
        <taxon>Cyanobacteriota</taxon>
        <taxon>Cyanophyceae</taxon>
        <taxon>Pseudanabaenales</taxon>
        <taxon>Pseudanabaenaceae</taxon>
        <taxon>Pseudanabaena</taxon>
    </lineage>
</organism>
<comment type="caution">
    <text evidence="5">The sequence shown here is derived from an EMBL/GenBank/DDBJ whole genome shotgun (WGS) entry which is preliminary data.</text>
</comment>
<feature type="repeat" description="ANK" evidence="3">
    <location>
        <begin position="122"/>
        <end position="154"/>
    </location>
</feature>
<dbReference type="InterPro" id="IPR002110">
    <property type="entry name" value="Ankyrin_rpt"/>
</dbReference>
<name>A0A9X4M7S9_9CYAN</name>
<keyword evidence="1" id="KW-0677">Repeat</keyword>
<dbReference type="PANTHER" id="PTHR24123:SF33">
    <property type="entry name" value="PROTEIN HOS4"/>
    <property type="match status" value="1"/>
</dbReference>
<evidence type="ECO:0000313" key="5">
    <source>
        <dbReference type="EMBL" id="MDG3495323.1"/>
    </source>
</evidence>
<dbReference type="PRINTS" id="PR01415">
    <property type="entry name" value="ANKYRIN"/>
</dbReference>
<sequence>MPQNRDRQLIEAVRAKNISTVRELLAEGANPNLKDGDETLLEIAEYDREIRYALVEAGAWDNALRTEMVMALDYGVEVVKILIEKGADVNVQTFSGTPLSVAARKGDKEIVNLLIDAGADLDAETPLNCALENGHYDIAIQLLEAGAMPDSTSMLRSTPAIAIAASQGATQVIQALLKAGADANTSVSQIVVNQAQIQKQTTNALGEFFQSMEALGGMLDKFDGSESSANETLSFLEQLKSPSSSATLEPIRLADTSPLILAARFGHAKVLSLLLEFGANPQKKDGEGLSAYDWAIKNNHVEILKTLKTFGIEGTETSPDEELLNAAIAGNSLQVAEALAKGANIDVRDLRQKTKNKTSLMLAVEHEHLEVMLQLLQAGADPNLGDAIEPVPKWLLEHTDADGVTSMGCQLGRTALMFATQQGNLEFVRELIRGGAAPDVKDGLGYSALTIACELERLSIVQELLSSGADLHQRDPFGNTPLMIAVSNNQVEIVQYLIEAGSDVHTQNREGKTLLMEVAGQGNLSLVNLLLTKKVDVNLHNRENGTALIAAINHYGSTENLKVIEALLEAGADPNLGDYEKGNALTTSIYSGSIEAIAKLIEAGVDVGKRDREGRSALGLAKVYHRQNVLAFLRGVVGDRAAELEVDLEVEQEDDDERWGEEIEPPDFSERAATDEYQQAVRDLAEICGDKASAINELEGGFYINVRTNKRKEIDVEALQNDFLERDCFVFQSDRSIDNLPHRLWILPTTDKYEAIAAMGTNGCNCGIGTGYVLEWLRELEEEQPFVITSIRGDLLSGRFLTPIQDPEELAERMYEFCPDIVSQGCGSVENLADSLKNSDNLYFWWD</sequence>
<accession>A0A9X4M7S9</accession>
<evidence type="ECO:0000256" key="2">
    <source>
        <dbReference type="ARBA" id="ARBA00023043"/>
    </source>
</evidence>
<keyword evidence="6" id="KW-1185">Reference proteome</keyword>
<evidence type="ECO:0000256" key="3">
    <source>
        <dbReference type="PROSITE-ProRule" id="PRU00023"/>
    </source>
</evidence>
<dbReference type="RefSeq" id="WP_009627443.1">
    <property type="nucleotide sequence ID" value="NZ_VBTY01000094.1"/>
</dbReference>
<dbReference type="InterPro" id="IPR051165">
    <property type="entry name" value="Multifunctional_ANK_Repeat"/>
</dbReference>
<evidence type="ECO:0000259" key="4">
    <source>
        <dbReference type="Pfam" id="PF14062"/>
    </source>
</evidence>
<dbReference type="Pfam" id="PF00023">
    <property type="entry name" value="Ank"/>
    <property type="match status" value="1"/>
</dbReference>
<dbReference type="Gene3D" id="1.25.40.20">
    <property type="entry name" value="Ankyrin repeat-containing domain"/>
    <property type="match status" value="4"/>
</dbReference>
<protein>
    <submittedName>
        <fullName evidence="5">Ankyrin repeat domain-containing protein</fullName>
    </submittedName>
</protein>
<dbReference type="Pfam" id="PF12796">
    <property type="entry name" value="Ank_2"/>
    <property type="match status" value="4"/>
</dbReference>
<dbReference type="InterPro" id="IPR036770">
    <property type="entry name" value="Ankyrin_rpt-contain_sf"/>
</dbReference>
<dbReference type="SUPFAM" id="SSF48403">
    <property type="entry name" value="Ankyrin repeat"/>
    <property type="match status" value="2"/>
</dbReference>
<feature type="repeat" description="ANK" evidence="3">
    <location>
        <begin position="444"/>
        <end position="476"/>
    </location>
</feature>
<dbReference type="PROSITE" id="PS50297">
    <property type="entry name" value="ANK_REP_REGION"/>
    <property type="match status" value="8"/>
</dbReference>
<evidence type="ECO:0000313" key="6">
    <source>
        <dbReference type="Proteomes" id="UP001152872"/>
    </source>
</evidence>
<reference evidence="5" key="1">
    <citation type="submission" date="2019-05" db="EMBL/GenBank/DDBJ databases">
        <title>Whole genome sequencing of Pseudanabaena catenata USMAC16.</title>
        <authorList>
            <person name="Khan Z."/>
            <person name="Omar W.M."/>
            <person name="Convey P."/>
            <person name="Merican F."/>
            <person name="Najimudin N."/>
        </authorList>
    </citation>
    <scope>NUCLEOTIDE SEQUENCE</scope>
    <source>
        <strain evidence="5">USMAC16</strain>
    </source>
</reference>
<dbReference type="Proteomes" id="UP001152872">
    <property type="component" value="Unassembled WGS sequence"/>
</dbReference>
<dbReference type="InterPro" id="IPR025349">
    <property type="entry name" value="DUF4253"/>
</dbReference>
<feature type="repeat" description="ANK" evidence="3">
    <location>
        <begin position="411"/>
        <end position="443"/>
    </location>
</feature>
<dbReference type="SMART" id="SM00248">
    <property type="entry name" value="ANK"/>
    <property type="match status" value="14"/>
</dbReference>
<feature type="repeat" description="ANK" evidence="3">
    <location>
        <begin position="254"/>
        <end position="286"/>
    </location>
</feature>
<proteinExistence type="predicted"/>
<dbReference type="Pfam" id="PF14062">
    <property type="entry name" value="DUF4253"/>
    <property type="match status" value="1"/>
</dbReference>